<dbReference type="GO" id="GO:0006281">
    <property type="term" value="P:DNA repair"/>
    <property type="evidence" value="ECO:0007669"/>
    <property type="project" value="InterPro"/>
</dbReference>
<feature type="domain" description="ATP-dependent DNA ligase family profile" evidence="1">
    <location>
        <begin position="1"/>
        <end position="62"/>
    </location>
</feature>
<dbReference type="Gene3D" id="3.30.470.30">
    <property type="entry name" value="DNA ligase/mRNA capping enzyme"/>
    <property type="match status" value="1"/>
</dbReference>
<dbReference type="WBParaSite" id="PEQ_0001176601-mRNA-1">
    <property type="protein sequence ID" value="PEQ_0001176601-mRNA-1"/>
    <property type="gene ID" value="PEQ_0001176601"/>
</dbReference>
<accession>A0A914SCE8</accession>
<sequence length="136" mass="15563">MKDGEEGIVVKKIDSVYKIGVRHMINGWFKVKPFHLGDESLDLAVVGVDRGRNDDKFFVVGKTSRGLDHTTRKRLNAKLEKDHGWLNGRVVPDWIHAASATTDRATDYAHKDNIQVVEVKHFTTIRINSIQQWWKG</sequence>
<evidence type="ECO:0000259" key="1">
    <source>
        <dbReference type="PROSITE" id="PS50160"/>
    </source>
</evidence>
<name>A0A914SCE8_PAREQ</name>
<dbReference type="GO" id="GO:0005524">
    <property type="term" value="F:ATP binding"/>
    <property type="evidence" value="ECO:0007669"/>
    <property type="project" value="InterPro"/>
</dbReference>
<evidence type="ECO:0000313" key="3">
    <source>
        <dbReference type="WBParaSite" id="PEQ_0001176601-mRNA-1"/>
    </source>
</evidence>
<evidence type="ECO:0000313" key="2">
    <source>
        <dbReference type="Proteomes" id="UP000887564"/>
    </source>
</evidence>
<dbReference type="GO" id="GO:0003910">
    <property type="term" value="F:DNA ligase (ATP) activity"/>
    <property type="evidence" value="ECO:0007669"/>
    <property type="project" value="InterPro"/>
</dbReference>
<reference evidence="3" key="1">
    <citation type="submission" date="2022-11" db="UniProtKB">
        <authorList>
            <consortium name="WormBaseParasite"/>
        </authorList>
    </citation>
    <scope>IDENTIFICATION</scope>
</reference>
<protein>
    <submittedName>
        <fullName evidence="3">ATP-dependent DNA ligase family profile domain-containing protein</fullName>
    </submittedName>
</protein>
<proteinExistence type="predicted"/>
<dbReference type="PROSITE" id="PS50160">
    <property type="entry name" value="DNA_LIGASE_A3"/>
    <property type="match status" value="1"/>
</dbReference>
<dbReference type="Proteomes" id="UP000887564">
    <property type="component" value="Unplaced"/>
</dbReference>
<keyword evidence="2" id="KW-1185">Reference proteome</keyword>
<dbReference type="InterPro" id="IPR012310">
    <property type="entry name" value="DNA_ligase_ATP-dep_cent"/>
</dbReference>
<dbReference type="AlphaFoldDB" id="A0A914SCE8"/>
<dbReference type="GO" id="GO:0006310">
    <property type="term" value="P:DNA recombination"/>
    <property type="evidence" value="ECO:0007669"/>
    <property type="project" value="InterPro"/>
</dbReference>
<organism evidence="2 3">
    <name type="scientific">Parascaris equorum</name>
    <name type="common">Equine roundworm</name>
    <dbReference type="NCBI Taxonomy" id="6256"/>
    <lineage>
        <taxon>Eukaryota</taxon>
        <taxon>Metazoa</taxon>
        <taxon>Ecdysozoa</taxon>
        <taxon>Nematoda</taxon>
        <taxon>Chromadorea</taxon>
        <taxon>Rhabditida</taxon>
        <taxon>Spirurina</taxon>
        <taxon>Ascaridomorpha</taxon>
        <taxon>Ascaridoidea</taxon>
        <taxon>Ascarididae</taxon>
        <taxon>Parascaris</taxon>
    </lineage>
</organism>